<dbReference type="Proteomes" id="UP000008908">
    <property type="component" value="Chromosome"/>
</dbReference>
<proteinExistence type="predicted"/>
<dbReference type="InterPro" id="IPR002591">
    <property type="entry name" value="Phosphodiest/P_Trfase"/>
</dbReference>
<dbReference type="AlphaFoldDB" id="G2PS43"/>
<dbReference type="CDD" id="cd00016">
    <property type="entry name" value="ALP_like"/>
    <property type="match status" value="1"/>
</dbReference>
<accession>G2PS43</accession>
<dbReference type="Pfam" id="PF13287">
    <property type="entry name" value="Fn3_assoc"/>
    <property type="match status" value="1"/>
</dbReference>
<protein>
    <submittedName>
        <fullName evidence="2">Type I phosphodiesterase/nucleotide pyrophosphatase</fullName>
    </submittedName>
</protein>
<dbReference type="Pfam" id="PF01663">
    <property type="entry name" value="Phosphodiest"/>
    <property type="match status" value="1"/>
</dbReference>
<dbReference type="InterPro" id="IPR026876">
    <property type="entry name" value="Fn3_assoc_repeat"/>
</dbReference>
<dbReference type="SUPFAM" id="SSF56988">
    <property type="entry name" value="Anthrax protective antigen"/>
    <property type="match status" value="1"/>
</dbReference>
<evidence type="ECO:0000259" key="1">
    <source>
        <dbReference type="PROSITE" id="PS51820"/>
    </source>
</evidence>
<name>G2PS43_ALLRU</name>
<dbReference type="HOGENOM" id="CLU_495905_0_0_10"/>
<sequence length="547" mass="60262">MIMTTGILFLWSCSSKKEQTPKGIEHIIVIGVDGMSPNGIQKASTPTLDTMIQNGSATMHARPVLPSSSSPNWASMVMGADTEQHGVTSNGWEKFDHQLPPVVVTENGTFPTIFTLFKDQQPEAHVGAIYDWDGFGRLFEKEDVDFDIDGDHEDKTTKAAVDYIKKNTPTLTFVHLDHVDHAGHAQGHGTPDYYKSVEKADALIAKILDATKEAGIFEKTMFIVSADHGGLGFGHGGESLAEMEIPFILYGAGIKKGYKIEETVYQYDNAPTVAYAMGLQTPQAWIGRPVKGAFTGNEAPKLIYGRKEQITTPKILPDAGYFEPAGGVFKADSVAVVMLNPNNVGQIRYTIGNKVPTLENSQVYQDTFYLKQTNIIKAGIFQNDQLVSTVAEGSFRIVSKTKQDPVKFWVYQVNGIKKLPDFADFNPILEGFVTDFSHKQALSEAMPQEQVAVAFESYLEVQEAGKYTFFTNSDDGSKLYVNGIEIVDNDGDHGVMERSGAFELSKGRHLVRIEFFNGGGGYHLDVKYSGPDTPKQIIPANQLYREK</sequence>
<dbReference type="InterPro" id="IPR037524">
    <property type="entry name" value="PA14/GLEYA"/>
</dbReference>
<dbReference type="InterPro" id="IPR017850">
    <property type="entry name" value="Alkaline_phosphatase_core_sf"/>
</dbReference>
<dbReference type="eggNOG" id="COG1524">
    <property type="taxonomic scope" value="Bacteria"/>
</dbReference>
<keyword evidence="3" id="KW-1185">Reference proteome</keyword>
<dbReference type="SMART" id="SM00758">
    <property type="entry name" value="PA14"/>
    <property type="match status" value="1"/>
</dbReference>
<dbReference type="PANTHER" id="PTHR10151:SF120">
    <property type="entry name" value="BIS(5'-ADENOSYL)-TRIPHOSPHATASE"/>
    <property type="match status" value="1"/>
</dbReference>
<organism evidence="2 3">
    <name type="scientific">Allomuricauda ruestringensis (strain DSM 13258 / CIP 107369 / LMG 19739 / B1)</name>
    <name type="common">Muricauda ruestringensis</name>
    <dbReference type="NCBI Taxonomy" id="886377"/>
    <lineage>
        <taxon>Bacteria</taxon>
        <taxon>Pseudomonadati</taxon>
        <taxon>Bacteroidota</taxon>
        <taxon>Flavobacteriia</taxon>
        <taxon>Flavobacteriales</taxon>
        <taxon>Flavobacteriaceae</taxon>
        <taxon>Flagellimonas</taxon>
    </lineage>
</organism>
<dbReference type="Pfam" id="PF07691">
    <property type="entry name" value="PA14"/>
    <property type="match status" value="1"/>
</dbReference>
<dbReference type="Gene3D" id="3.40.720.10">
    <property type="entry name" value="Alkaline Phosphatase, subunit A"/>
    <property type="match status" value="1"/>
</dbReference>
<dbReference type="Gene3D" id="3.90.182.10">
    <property type="entry name" value="Toxin - Anthrax Protective Antigen,domain 1"/>
    <property type="match status" value="1"/>
</dbReference>
<dbReference type="PROSITE" id="PS51820">
    <property type="entry name" value="PA14"/>
    <property type="match status" value="1"/>
</dbReference>
<dbReference type="GO" id="GO:0016787">
    <property type="term" value="F:hydrolase activity"/>
    <property type="evidence" value="ECO:0007669"/>
    <property type="project" value="UniProtKB-ARBA"/>
</dbReference>
<dbReference type="SUPFAM" id="SSF53649">
    <property type="entry name" value="Alkaline phosphatase-like"/>
    <property type="match status" value="1"/>
</dbReference>
<reference evidence="3" key="1">
    <citation type="submission" date="2011-08" db="EMBL/GenBank/DDBJ databases">
        <title>The complete genome of Muricauda ruestringensis DSM 13258.</title>
        <authorList>
            <person name="Lucas S."/>
            <person name="Han J."/>
            <person name="Lapidus A."/>
            <person name="Bruce D."/>
            <person name="Goodwin L."/>
            <person name="Pitluck S."/>
            <person name="Peters L."/>
            <person name="Kyrpides N."/>
            <person name="Mavromatis K."/>
            <person name="Ivanova N."/>
            <person name="Ovchinnikova G."/>
            <person name="Teshima H."/>
            <person name="Detter J.C."/>
            <person name="Tapia R."/>
            <person name="Han C."/>
            <person name="Land M."/>
            <person name="Hauser L."/>
            <person name="Markowitz V."/>
            <person name="Cheng J.-F."/>
            <person name="Hugenholtz P."/>
            <person name="Woyke T."/>
            <person name="Wu D."/>
            <person name="Spring S."/>
            <person name="Schroeder M."/>
            <person name="Brambilla E."/>
            <person name="Klenk H.-P."/>
            <person name="Eisen J.A."/>
        </authorList>
    </citation>
    <scope>NUCLEOTIDE SEQUENCE [LARGE SCALE GENOMIC DNA]</scope>
    <source>
        <strain evidence="3">DSM 13258 / LMG 19739 / B1</strain>
    </source>
</reference>
<dbReference type="EMBL" id="CP002999">
    <property type="protein sequence ID" value="AEM69633.1"/>
    <property type="molecule type" value="Genomic_DNA"/>
</dbReference>
<dbReference type="PANTHER" id="PTHR10151">
    <property type="entry name" value="ECTONUCLEOTIDE PYROPHOSPHATASE/PHOSPHODIESTERASE"/>
    <property type="match status" value="1"/>
</dbReference>
<reference evidence="2 3" key="2">
    <citation type="journal article" date="2012" name="Stand. Genomic Sci.">
        <title>Complete genome sequence of the facultatively anaerobic, appendaged bacterium Muricauda ruestringensis type strain (B1(T)).</title>
        <authorList>
            <person name="Huntemann M."/>
            <person name="Teshima H."/>
            <person name="Lapidus A."/>
            <person name="Nolan M."/>
            <person name="Lucas S."/>
            <person name="Hammon N."/>
            <person name="Deshpande S."/>
            <person name="Cheng J.F."/>
            <person name="Tapia R."/>
            <person name="Goodwin L.A."/>
            <person name="Pitluck S."/>
            <person name="Liolios K."/>
            <person name="Pagani I."/>
            <person name="Ivanova N."/>
            <person name="Mavromatis K."/>
            <person name="Mikhailova N."/>
            <person name="Pati A."/>
            <person name="Chen A."/>
            <person name="Palaniappan K."/>
            <person name="Land M."/>
            <person name="Hauser L."/>
            <person name="Pan C."/>
            <person name="Brambilla E.M."/>
            <person name="Rohde M."/>
            <person name="Spring S."/>
            <person name="Goker M."/>
            <person name="Detter J.C."/>
            <person name="Bristow J."/>
            <person name="Eisen J.A."/>
            <person name="Markowitz V."/>
            <person name="Hugenholtz P."/>
            <person name="Kyrpides N.C."/>
            <person name="Klenk H.P."/>
            <person name="Woyke T."/>
        </authorList>
    </citation>
    <scope>NUCLEOTIDE SEQUENCE [LARGE SCALE GENOMIC DNA]</scope>
    <source>
        <strain evidence="3">DSM 13258 / LMG 19739 / B1</strain>
    </source>
</reference>
<evidence type="ECO:0000313" key="3">
    <source>
        <dbReference type="Proteomes" id="UP000008908"/>
    </source>
</evidence>
<gene>
    <name evidence="2" type="ordered locus">Murru_0583</name>
</gene>
<evidence type="ECO:0000313" key="2">
    <source>
        <dbReference type="EMBL" id="AEM69633.1"/>
    </source>
</evidence>
<dbReference type="KEGG" id="mrs:Murru_0583"/>
<feature type="domain" description="PA14" evidence="1">
    <location>
        <begin position="401"/>
        <end position="542"/>
    </location>
</feature>
<dbReference type="STRING" id="886377.Murru_0583"/>
<dbReference type="InterPro" id="IPR011658">
    <property type="entry name" value="PA14_dom"/>
</dbReference>